<comment type="catalytic activity">
    <reaction evidence="12">
        <text>1D-myo-inositol 1,2,5,6-tetrakisphosphate + H2O = 1D-myo-inositol 1,2,6-trisphosphate + phosphate</text>
        <dbReference type="Rhea" id="RHEA:77119"/>
        <dbReference type="ChEBI" id="CHEBI:15377"/>
        <dbReference type="ChEBI" id="CHEBI:43474"/>
        <dbReference type="ChEBI" id="CHEBI:195535"/>
        <dbReference type="ChEBI" id="CHEBI:195537"/>
        <dbReference type="EC" id="3.1.3.62"/>
    </reaction>
    <physiologicalReaction direction="left-to-right" evidence="12">
        <dbReference type="Rhea" id="RHEA:77120"/>
    </physiologicalReaction>
</comment>
<evidence type="ECO:0000256" key="3">
    <source>
        <dbReference type="ARBA" id="ARBA00012976"/>
    </source>
</evidence>
<evidence type="ECO:0000256" key="16">
    <source>
        <dbReference type="PIRSR" id="PIRSR000894-2"/>
    </source>
</evidence>
<dbReference type="GO" id="GO:0003993">
    <property type="term" value="F:acid phosphatase activity"/>
    <property type="evidence" value="ECO:0007669"/>
    <property type="project" value="TreeGrafter"/>
</dbReference>
<comment type="catalytic activity">
    <reaction evidence="14">
        <text>1D-myo-inositol hexakisphosphate + H2O = 1D-myo-inositol 1,2,4,5,6-pentakisphosphate + phosphate</text>
        <dbReference type="Rhea" id="RHEA:16989"/>
        <dbReference type="ChEBI" id="CHEBI:15377"/>
        <dbReference type="ChEBI" id="CHEBI:43474"/>
        <dbReference type="ChEBI" id="CHEBI:57798"/>
        <dbReference type="ChEBI" id="CHEBI:58130"/>
        <dbReference type="EC" id="3.1.3.62"/>
    </reaction>
    <physiologicalReaction direction="left-to-right" evidence="14">
        <dbReference type="Rhea" id="RHEA:16990"/>
    </physiologicalReaction>
</comment>
<dbReference type="InterPro" id="IPR000560">
    <property type="entry name" value="His_Pase_clade-2"/>
</dbReference>
<comment type="caution">
    <text evidence="17">The sequence shown here is derived from an EMBL/GenBank/DDBJ whole genome shotgun (WGS) entry which is preliminary data.</text>
</comment>
<dbReference type="GO" id="GO:0034417">
    <property type="term" value="F:bisphosphoglycerate 3-phosphatase activity"/>
    <property type="evidence" value="ECO:0007669"/>
    <property type="project" value="UniProtKB-EC"/>
</dbReference>
<dbReference type="Pfam" id="PF00328">
    <property type="entry name" value="His_Phos_2"/>
    <property type="match status" value="1"/>
</dbReference>
<evidence type="ECO:0000256" key="14">
    <source>
        <dbReference type="ARBA" id="ARBA00043691"/>
    </source>
</evidence>
<evidence type="ECO:0000313" key="17">
    <source>
        <dbReference type="EMBL" id="KAJ6633028.1"/>
    </source>
</evidence>
<comment type="catalytic activity">
    <reaction evidence="15">
        <text>(2R)-2,3-bisphosphoglycerate + H2O = (2R)-2-phosphoglycerate + phosphate</text>
        <dbReference type="Rhea" id="RHEA:27381"/>
        <dbReference type="ChEBI" id="CHEBI:15377"/>
        <dbReference type="ChEBI" id="CHEBI:43474"/>
        <dbReference type="ChEBI" id="CHEBI:58248"/>
        <dbReference type="ChEBI" id="CHEBI:58289"/>
        <dbReference type="EC" id="3.1.3.80"/>
    </reaction>
    <physiologicalReaction direction="left-to-right" evidence="15">
        <dbReference type="Rhea" id="RHEA:27382"/>
    </physiologicalReaction>
</comment>
<dbReference type="EC" id="3.1.3.80" evidence="3"/>
<feature type="disulfide bond" evidence="16">
    <location>
        <begin position="383"/>
        <end position="390"/>
    </location>
</feature>
<comment type="catalytic activity">
    <reaction evidence="13">
        <text>1D-myo-inositol 1,2,4,5,6-pentakisphosphate + H2O = 1D-myo-inositol 1,2,5,6-tetrakisphosphate + phosphate</text>
        <dbReference type="Rhea" id="RHEA:77115"/>
        <dbReference type="ChEBI" id="CHEBI:15377"/>
        <dbReference type="ChEBI" id="CHEBI:43474"/>
        <dbReference type="ChEBI" id="CHEBI:57798"/>
        <dbReference type="ChEBI" id="CHEBI:195535"/>
        <dbReference type="EC" id="3.1.3.62"/>
    </reaction>
    <physiologicalReaction direction="left-to-right" evidence="13">
        <dbReference type="Rhea" id="RHEA:77116"/>
    </physiologicalReaction>
</comment>
<evidence type="ECO:0000256" key="12">
    <source>
        <dbReference type="ARBA" id="ARBA00043668"/>
    </source>
</evidence>
<dbReference type="OrthoDB" id="6509975at2759"/>
<feature type="non-terminal residue" evidence="17">
    <location>
        <position position="415"/>
    </location>
</feature>
<dbReference type="CDD" id="cd07061">
    <property type="entry name" value="HP_HAP_like"/>
    <property type="match status" value="1"/>
</dbReference>
<feature type="disulfide bond" evidence="16">
    <location>
        <begin position="224"/>
        <end position="246"/>
    </location>
</feature>
<protein>
    <recommendedName>
        <fullName evidence="5">Multiple inositol polyphosphate phosphatase 1</fullName>
        <ecNumber evidence="4">3.1.3.62</ecNumber>
        <ecNumber evidence="3">3.1.3.80</ecNumber>
    </recommendedName>
    <alternativeName>
        <fullName evidence="11">2,3-bisphosphoglycerate 3-phosphatase</fullName>
    </alternativeName>
</protein>
<evidence type="ECO:0000313" key="18">
    <source>
        <dbReference type="Proteomes" id="UP001151699"/>
    </source>
</evidence>
<dbReference type="PANTHER" id="PTHR20963">
    <property type="entry name" value="MULTIPLE INOSITOL POLYPHOSPHATE PHOSPHATASE-RELATED"/>
    <property type="match status" value="1"/>
</dbReference>
<dbReference type="EC" id="3.1.3.62" evidence="4"/>
<feature type="disulfide bond" evidence="16">
    <location>
        <begin position="19"/>
        <end position="362"/>
    </location>
</feature>
<evidence type="ECO:0000256" key="4">
    <source>
        <dbReference type="ARBA" id="ARBA00013040"/>
    </source>
</evidence>
<evidence type="ECO:0000256" key="7">
    <source>
        <dbReference type="ARBA" id="ARBA00022729"/>
    </source>
</evidence>
<dbReference type="PANTHER" id="PTHR20963:SF8">
    <property type="entry name" value="MULTIPLE INOSITOL POLYPHOSPHATE PHOSPHATASE 1"/>
    <property type="match status" value="1"/>
</dbReference>
<evidence type="ECO:0000256" key="10">
    <source>
        <dbReference type="ARBA" id="ARBA00023180"/>
    </source>
</evidence>
<dbReference type="GO" id="GO:0052745">
    <property type="term" value="F:inositol phosphate phosphatase activity"/>
    <property type="evidence" value="ECO:0007669"/>
    <property type="project" value="TreeGrafter"/>
</dbReference>
<evidence type="ECO:0000256" key="9">
    <source>
        <dbReference type="ARBA" id="ARBA00023136"/>
    </source>
</evidence>
<name>A0A9Q0MMQ3_9DIPT</name>
<gene>
    <name evidence="17" type="primary">Mipp1_13</name>
    <name evidence="17" type="ORF">Bhyg_16872</name>
</gene>
<evidence type="ECO:0000256" key="13">
    <source>
        <dbReference type="ARBA" id="ARBA00043671"/>
    </source>
</evidence>
<dbReference type="InterPro" id="IPR016274">
    <property type="entry name" value="Histidine_acid_Pase_euk"/>
</dbReference>
<evidence type="ECO:0000256" key="2">
    <source>
        <dbReference type="ARBA" id="ARBA00008422"/>
    </source>
</evidence>
<dbReference type="GO" id="GO:0005886">
    <property type="term" value="C:plasma membrane"/>
    <property type="evidence" value="ECO:0007669"/>
    <property type="project" value="UniProtKB-SubCell"/>
</dbReference>
<reference evidence="17" key="1">
    <citation type="submission" date="2022-07" db="EMBL/GenBank/DDBJ databases">
        <authorList>
            <person name="Trinca V."/>
            <person name="Uliana J.V.C."/>
            <person name="Torres T.T."/>
            <person name="Ward R.J."/>
            <person name="Monesi N."/>
        </authorList>
    </citation>
    <scope>NUCLEOTIDE SEQUENCE</scope>
    <source>
        <strain evidence="17">HSMRA1968</strain>
        <tissue evidence="17">Whole embryos</tissue>
    </source>
</reference>
<comment type="subcellular location">
    <subcellularLocation>
        <location evidence="1">Cell membrane</location>
    </subcellularLocation>
</comment>
<dbReference type="Proteomes" id="UP001151699">
    <property type="component" value="Unassembled WGS sequence"/>
</dbReference>
<keyword evidence="6" id="KW-1003">Cell membrane</keyword>
<evidence type="ECO:0000256" key="1">
    <source>
        <dbReference type="ARBA" id="ARBA00004236"/>
    </source>
</evidence>
<dbReference type="AlphaFoldDB" id="A0A9Q0MMQ3"/>
<organism evidence="17 18">
    <name type="scientific">Pseudolycoriella hygida</name>
    <dbReference type="NCBI Taxonomy" id="35572"/>
    <lineage>
        <taxon>Eukaryota</taxon>
        <taxon>Metazoa</taxon>
        <taxon>Ecdysozoa</taxon>
        <taxon>Arthropoda</taxon>
        <taxon>Hexapoda</taxon>
        <taxon>Insecta</taxon>
        <taxon>Pterygota</taxon>
        <taxon>Neoptera</taxon>
        <taxon>Endopterygota</taxon>
        <taxon>Diptera</taxon>
        <taxon>Nematocera</taxon>
        <taxon>Sciaroidea</taxon>
        <taxon>Sciaridae</taxon>
        <taxon>Pseudolycoriella</taxon>
    </lineage>
</organism>
<keyword evidence="7" id="KW-0732">Signal</keyword>
<dbReference type="EMBL" id="WJQU01002292">
    <property type="protein sequence ID" value="KAJ6633028.1"/>
    <property type="molecule type" value="Genomic_DNA"/>
</dbReference>
<keyword evidence="8" id="KW-0378">Hydrolase</keyword>
<keyword evidence="16" id="KW-1015">Disulfide bond</keyword>
<evidence type="ECO:0000256" key="15">
    <source>
        <dbReference type="ARBA" id="ARBA00043832"/>
    </source>
</evidence>
<proteinExistence type="inferred from homology"/>
<dbReference type="SUPFAM" id="SSF53254">
    <property type="entry name" value="Phosphoglycerate mutase-like"/>
    <property type="match status" value="1"/>
</dbReference>
<evidence type="ECO:0000256" key="11">
    <source>
        <dbReference type="ARBA" id="ARBA00031642"/>
    </source>
</evidence>
<dbReference type="Gene3D" id="3.40.50.1240">
    <property type="entry name" value="Phosphoglycerate mutase-like"/>
    <property type="match status" value="1"/>
</dbReference>
<evidence type="ECO:0000256" key="5">
    <source>
        <dbReference type="ARBA" id="ARBA00018097"/>
    </source>
</evidence>
<evidence type="ECO:0000256" key="8">
    <source>
        <dbReference type="ARBA" id="ARBA00022801"/>
    </source>
</evidence>
<sequence>RTSYEAVRRTSVNPAVSSCTPSRVWFVSRHGGRFPHPPELQDMFDFADSTIQADIVRNYEAGRTTLCRQDFEAIRDWRRDSNLTLDQASLTTEAGRVGMRNIARRYQQFFPTLFTETYDRQRFLFRHTNAIRTNQSIRAFASGLFGETESENVVFEDVPENDFFMRPIDFCPEFREEVADQHQQLAFENGPEFEGMMEEINRKLGFFGSRQLSVDTVLVMWEWCRFETASTFELSESEIGEPSAWCVPFSISHQSILEYYRDLGYYYFTGYGVRNQRLIQNLNCGLMQDLLNHVQTNNSADTTVRVFGTHSQVVHALMVTLGVFRDDVSLNQHNFAQQTSRNWKTSIMTPSGANLVVVRYDCADGDHDLVFLMNERPILVPGCDTQTGICKLSFILNRFQRFIGVNCADLYCSSN</sequence>
<keyword evidence="10" id="KW-0325">Glycoprotein</keyword>
<dbReference type="PIRSF" id="PIRSF000894">
    <property type="entry name" value="Acid_phosphatase"/>
    <property type="match status" value="1"/>
</dbReference>
<dbReference type="InterPro" id="IPR029033">
    <property type="entry name" value="His_PPase_superfam"/>
</dbReference>
<comment type="similarity">
    <text evidence="2">Belongs to the histidine acid phosphatase family. MINPP1 subfamily.</text>
</comment>
<keyword evidence="18" id="KW-1185">Reference proteome</keyword>
<evidence type="ECO:0000256" key="6">
    <source>
        <dbReference type="ARBA" id="ARBA00022475"/>
    </source>
</evidence>
<keyword evidence="9" id="KW-0472">Membrane</keyword>
<accession>A0A9Q0MMQ3</accession>